<dbReference type="Gene3D" id="2.40.160.10">
    <property type="entry name" value="Porin"/>
    <property type="match status" value="1"/>
</dbReference>
<dbReference type="RefSeq" id="WP_159433058.1">
    <property type="nucleotide sequence ID" value="NZ_FOMJ01000006.1"/>
</dbReference>
<dbReference type="InterPro" id="IPR033900">
    <property type="entry name" value="Gram_neg_porin_domain"/>
</dbReference>
<feature type="chain" id="PRO_5011452674" evidence="2">
    <location>
        <begin position="22"/>
        <end position="365"/>
    </location>
</feature>
<evidence type="ECO:0000256" key="2">
    <source>
        <dbReference type="SAM" id="SignalP"/>
    </source>
</evidence>
<dbReference type="STRING" id="1123397.SAMN05660831_01901"/>
<proteinExistence type="predicted"/>
<organism evidence="4 5">
    <name type="scientific">Thiohalospira halophila DSM 15071</name>
    <dbReference type="NCBI Taxonomy" id="1123397"/>
    <lineage>
        <taxon>Bacteria</taxon>
        <taxon>Pseudomonadati</taxon>
        <taxon>Pseudomonadota</taxon>
        <taxon>Gammaproteobacteria</taxon>
        <taxon>Thiohalospirales</taxon>
        <taxon>Thiohalospiraceae</taxon>
        <taxon>Thiohalospira</taxon>
    </lineage>
</organism>
<gene>
    <name evidence="4" type="ORF">SAMN05660831_01901</name>
</gene>
<feature type="signal peptide" evidence="2">
    <location>
        <begin position="1"/>
        <end position="21"/>
    </location>
</feature>
<evidence type="ECO:0000313" key="5">
    <source>
        <dbReference type="Proteomes" id="UP000198611"/>
    </source>
</evidence>
<dbReference type="GO" id="GO:0015288">
    <property type="term" value="F:porin activity"/>
    <property type="evidence" value="ECO:0007669"/>
    <property type="project" value="InterPro"/>
</dbReference>
<feature type="compositionally biased region" description="Polar residues" evidence="1">
    <location>
        <begin position="113"/>
        <end position="124"/>
    </location>
</feature>
<evidence type="ECO:0000259" key="3">
    <source>
        <dbReference type="Pfam" id="PF13609"/>
    </source>
</evidence>
<feature type="region of interest" description="Disordered" evidence="1">
    <location>
        <begin position="100"/>
        <end position="124"/>
    </location>
</feature>
<dbReference type="OrthoDB" id="5781992at2"/>
<dbReference type="Pfam" id="PF13609">
    <property type="entry name" value="Porin_4"/>
    <property type="match status" value="1"/>
</dbReference>
<reference evidence="4 5" key="1">
    <citation type="submission" date="2016-10" db="EMBL/GenBank/DDBJ databases">
        <authorList>
            <person name="de Groot N.N."/>
        </authorList>
    </citation>
    <scope>NUCLEOTIDE SEQUENCE [LARGE SCALE GENOMIC DNA]</scope>
    <source>
        <strain evidence="4 5">HL3</strain>
    </source>
</reference>
<dbReference type="InterPro" id="IPR023614">
    <property type="entry name" value="Porin_dom_sf"/>
</dbReference>
<name>A0A1I1TM07_9GAMM</name>
<dbReference type="GO" id="GO:0016020">
    <property type="term" value="C:membrane"/>
    <property type="evidence" value="ECO:0007669"/>
    <property type="project" value="InterPro"/>
</dbReference>
<dbReference type="AlphaFoldDB" id="A0A1I1TM07"/>
<dbReference type="EMBL" id="FOMJ01000006">
    <property type="protein sequence ID" value="SFD58218.1"/>
    <property type="molecule type" value="Genomic_DNA"/>
</dbReference>
<sequence>MQKHVIATGCLLAFAAAPAAAAEISWGGVVNAEVASVSGDGYGGNEGLMVTDAMRRDGKYGGNETWLGVKGSHDLGNGYSAIARARLKVRPGNWGFNKGSKYLSDTGDPQGPSPETSGANNDSLFSGRDAFAGIKGPFGSVTIGTMSSPYKSTTVKWDPLKGTFMQARGQGGMSRAQNSYLPNTIAYGNNFGGAKVKVSMTMDESEDPDNAGEANGEHGYSFGTTIPLADGTDLAIGYQDLGDNMDFAGEGASSAKVAVRHQSGSLTLVGQYESTENFATNYDNAADFVYTSATWAFSDRNEVILSLAGNDDTYDNNTDASGTYSALAWKHHFSSKARFHGGVIRSTSKDLDDYTGIGGGFRVKF</sequence>
<dbReference type="SUPFAM" id="SSF56935">
    <property type="entry name" value="Porins"/>
    <property type="match status" value="1"/>
</dbReference>
<feature type="domain" description="Porin" evidence="3">
    <location>
        <begin position="11"/>
        <end position="350"/>
    </location>
</feature>
<protein>
    <submittedName>
        <fullName evidence="4">Outer membrane protein (Porin)</fullName>
    </submittedName>
</protein>
<evidence type="ECO:0000256" key="1">
    <source>
        <dbReference type="SAM" id="MobiDB-lite"/>
    </source>
</evidence>
<keyword evidence="2" id="KW-0732">Signal</keyword>
<evidence type="ECO:0000313" key="4">
    <source>
        <dbReference type="EMBL" id="SFD58218.1"/>
    </source>
</evidence>
<keyword evidence="5" id="KW-1185">Reference proteome</keyword>
<dbReference type="Proteomes" id="UP000198611">
    <property type="component" value="Unassembled WGS sequence"/>
</dbReference>
<accession>A0A1I1TM07</accession>